<organism evidence="7 8">
    <name type="scientific">Candidatus Corynebacterium avicola</name>
    <dbReference type="NCBI Taxonomy" id="2838527"/>
    <lineage>
        <taxon>Bacteria</taxon>
        <taxon>Bacillati</taxon>
        <taxon>Actinomycetota</taxon>
        <taxon>Actinomycetes</taxon>
        <taxon>Mycobacteriales</taxon>
        <taxon>Corynebacteriaceae</taxon>
        <taxon>Corynebacterium</taxon>
    </lineage>
</organism>
<evidence type="ECO:0000256" key="2">
    <source>
        <dbReference type="ARBA" id="ARBA00022692"/>
    </source>
</evidence>
<keyword evidence="4 5" id="KW-0472">Membrane</keyword>
<dbReference type="Proteomes" id="UP000824190">
    <property type="component" value="Unassembled WGS sequence"/>
</dbReference>
<comment type="similarity">
    <text evidence="5">Belongs to the UPF0182 family.</text>
</comment>
<dbReference type="InterPro" id="IPR005372">
    <property type="entry name" value="UPF0182"/>
</dbReference>
<feature type="transmembrane region" description="Helical" evidence="5">
    <location>
        <begin position="303"/>
        <end position="323"/>
    </location>
</feature>
<dbReference type="PANTHER" id="PTHR39344:SF1">
    <property type="entry name" value="UPF0182 PROTEIN SLL1060"/>
    <property type="match status" value="1"/>
</dbReference>
<gene>
    <name evidence="7" type="ORF">H9870_06770</name>
</gene>
<feature type="transmembrane region" description="Helical" evidence="5">
    <location>
        <begin position="15"/>
        <end position="38"/>
    </location>
</feature>
<feature type="transmembrane region" description="Helical" evidence="5">
    <location>
        <begin position="129"/>
        <end position="149"/>
    </location>
</feature>
<evidence type="ECO:0000313" key="8">
    <source>
        <dbReference type="Proteomes" id="UP000824190"/>
    </source>
</evidence>
<comment type="subcellular location">
    <subcellularLocation>
        <location evidence="5">Cell membrane</location>
        <topology evidence="5">Multi-pass membrane protein</topology>
    </subcellularLocation>
</comment>
<evidence type="ECO:0000313" key="7">
    <source>
        <dbReference type="EMBL" id="HIW91344.1"/>
    </source>
</evidence>
<keyword evidence="1 5" id="KW-1003">Cell membrane</keyword>
<feature type="compositionally biased region" description="Low complexity" evidence="6">
    <location>
        <begin position="941"/>
        <end position="956"/>
    </location>
</feature>
<evidence type="ECO:0000256" key="5">
    <source>
        <dbReference type="HAMAP-Rule" id="MF_01600"/>
    </source>
</evidence>
<feature type="transmembrane region" description="Helical" evidence="5">
    <location>
        <begin position="231"/>
        <end position="249"/>
    </location>
</feature>
<protein>
    <recommendedName>
        <fullName evidence="5">UPF0182 protein H9870_06770</fullName>
    </recommendedName>
</protein>
<comment type="caution">
    <text evidence="7">The sequence shown here is derived from an EMBL/GenBank/DDBJ whole genome shotgun (WGS) entry which is preliminary data.</text>
</comment>
<reference evidence="7" key="1">
    <citation type="journal article" date="2021" name="PeerJ">
        <title>Extensive microbial diversity within the chicken gut microbiome revealed by metagenomics and culture.</title>
        <authorList>
            <person name="Gilroy R."/>
            <person name="Ravi A."/>
            <person name="Getino M."/>
            <person name="Pursley I."/>
            <person name="Horton D.L."/>
            <person name="Alikhan N.F."/>
            <person name="Baker D."/>
            <person name="Gharbi K."/>
            <person name="Hall N."/>
            <person name="Watson M."/>
            <person name="Adriaenssens E.M."/>
            <person name="Foster-Nyarko E."/>
            <person name="Jarju S."/>
            <person name="Secka A."/>
            <person name="Antonio M."/>
            <person name="Oren A."/>
            <person name="Chaudhuri R.R."/>
            <person name="La Ragione R."/>
            <person name="Hildebrand F."/>
            <person name="Pallen M.J."/>
        </authorList>
    </citation>
    <scope>NUCLEOTIDE SEQUENCE</scope>
    <source>
        <strain evidence="7">CHK32-1732</strain>
    </source>
</reference>
<feature type="compositionally biased region" description="Basic and acidic residues" evidence="6">
    <location>
        <begin position="1001"/>
        <end position="1016"/>
    </location>
</feature>
<dbReference type="GO" id="GO:0005576">
    <property type="term" value="C:extracellular region"/>
    <property type="evidence" value="ECO:0007669"/>
    <property type="project" value="TreeGrafter"/>
</dbReference>
<evidence type="ECO:0000256" key="3">
    <source>
        <dbReference type="ARBA" id="ARBA00022989"/>
    </source>
</evidence>
<feature type="compositionally biased region" description="Acidic residues" evidence="6">
    <location>
        <begin position="957"/>
        <end position="983"/>
    </location>
</feature>
<dbReference type="PANTHER" id="PTHR39344">
    <property type="entry name" value="UPF0182 PROTEIN SLL1060"/>
    <property type="match status" value="1"/>
</dbReference>
<evidence type="ECO:0000256" key="4">
    <source>
        <dbReference type="ARBA" id="ARBA00023136"/>
    </source>
</evidence>
<feature type="transmembrane region" description="Helical" evidence="5">
    <location>
        <begin position="269"/>
        <end position="291"/>
    </location>
</feature>
<dbReference type="AlphaFoldDB" id="A0A9D1RPH0"/>
<proteinExistence type="inferred from homology"/>
<keyword evidence="2 5" id="KW-0812">Transmembrane</keyword>
<accession>A0A9D1RPH0</accession>
<feature type="transmembrane region" description="Helical" evidence="5">
    <location>
        <begin position="184"/>
        <end position="210"/>
    </location>
</feature>
<evidence type="ECO:0000256" key="1">
    <source>
        <dbReference type="ARBA" id="ARBA00022475"/>
    </source>
</evidence>
<dbReference type="GO" id="GO:0005886">
    <property type="term" value="C:plasma membrane"/>
    <property type="evidence" value="ECO:0007669"/>
    <property type="project" value="UniProtKB-SubCell"/>
</dbReference>
<dbReference type="NCBIfam" id="NF000825">
    <property type="entry name" value="PRK00068.1"/>
    <property type="match status" value="1"/>
</dbReference>
<feature type="transmembrane region" description="Helical" evidence="5">
    <location>
        <begin position="50"/>
        <end position="82"/>
    </location>
</feature>
<keyword evidence="3 5" id="KW-1133">Transmembrane helix</keyword>
<sequence>MSIPEIPTPGRRSKILGTVAVIVALLFFLVPVLVSNYTELQWFRSIDYQAIFFGVLATRVVLFIIFGLVAALIIWGACFAAYRSASKRSGGSGDDDLEDITDISDLGMQSGGSPLTQNRAEIRKALRPFLIIVPLVAGVAAGMIAQGNWRIVRLFMSGDDFGVTDPQFQKDLGFYAFDLPLLQFVLSTFSILLIVAFLVNLLGHYLLGTISTGNPRIGEKASIGAPARKQLAIIAGLWMLLKAVDYWFQRYGLLNKGHDTFTGGSYTDINALLPAKILLLIVAIFVAAMFFSSIFLKDLRVPALAVALMVVANLAIGVGWPAIMEQFSVNPNRAEKEREYIARNIESTRQAYGIETRTDTAREDYENEDGQVVYDRGWGGQTSGDASERRSIADDDATLSNIRLLDPEVLSPTFTQQQQLRNFYGFPDELAVDRYEVDGEMRDFTVAAREIDPNALTDNQNNWINRHTVYTHGNGFIAAPANKVDEVAQDAASARGGYPIYTVADLQNMDEDETSGELDLDMEQPRTYFGPVIAGSQDQNADYAIVGDDGSGEDREYDTDNSNYTYTGEGGVDVSNIFSRAMYAAKYQEMNILLSDVIGDDSKILYDRDPRERVHKVAPWLTTDSKTYPVVIDGRIKWIVDGYTTLEDLPYAERTQLDSATADTTTDDPASVQRTVSNDVSYIRNSVKAVVDSYDGSVDLYEFDEEDPVLKAWEGVFPDVVKDKSEISDELMDHLRYPEDLFKVQRELIAKYHVDDPGVFFTNDAFWSVPNDPTAPEGQQELNQPPYHVVATDPETNRPSFQQITPFRGLRREFLSAHMSVSSDPETYGRIYVRQLPTNTQTQGPKQAQDTMMSSDEIARERTLLEGSNTLTNGNLLTLPVGDGQILYVEPVYSQRADQESAFPKLLRVLVSYNGQVGYAPTVGEALDQVGIDPDAATEISESGGEAADENAAAADGDSDSESDSSSDSDSDSSSSSDDDEDASTSTGRGSGAEPSTSEMEAIRDAMDKVNDARENGTFEEFGRALDELDDAVAGAQ</sequence>
<dbReference type="HAMAP" id="MF_01600">
    <property type="entry name" value="UPF0182"/>
    <property type="match status" value="1"/>
</dbReference>
<name>A0A9D1RPH0_9CORY</name>
<feature type="region of interest" description="Disordered" evidence="6">
    <location>
        <begin position="940"/>
        <end position="1016"/>
    </location>
</feature>
<dbReference type="EMBL" id="DXGC01000065">
    <property type="protein sequence ID" value="HIW91344.1"/>
    <property type="molecule type" value="Genomic_DNA"/>
</dbReference>
<evidence type="ECO:0000256" key="6">
    <source>
        <dbReference type="SAM" id="MobiDB-lite"/>
    </source>
</evidence>
<reference evidence="7" key="2">
    <citation type="submission" date="2021-04" db="EMBL/GenBank/DDBJ databases">
        <authorList>
            <person name="Gilroy R."/>
        </authorList>
    </citation>
    <scope>NUCLEOTIDE SEQUENCE</scope>
    <source>
        <strain evidence="7">CHK32-1732</strain>
    </source>
</reference>
<dbReference type="Pfam" id="PF03699">
    <property type="entry name" value="UPF0182"/>
    <property type="match status" value="1"/>
</dbReference>